<feature type="domain" description="FAD/NAD(P)-binding" evidence="6">
    <location>
        <begin position="49"/>
        <end position="293"/>
    </location>
</feature>
<keyword evidence="3" id="KW-0274">FAD</keyword>
<evidence type="ECO:0000256" key="5">
    <source>
        <dbReference type="ARBA" id="ARBA00023027"/>
    </source>
</evidence>
<dbReference type="PANTHER" id="PTHR43706:SF17">
    <property type="entry name" value="NADH DEHYDROGENASE (EUROFUNG)"/>
    <property type="match status" value="1"/>
</dbReference>
<dbReference type="GO" id="GO:0005739">
    <property type="term" value="C:mitochondrion"/>
    <property type="evidence" value="ECO:0007669"/>
    <property type="project" value="TreeGrafter"/>
</dbReference>
<dbReference type="OrthoDB" id="3244603at2759"/>
<dbReference type="Pfam" id="PF07992">
    <property type="entry name" value="Pyr_redox_2"/>
    <property type="match status" value="1"/>
</dbReference>
<keyword evidence="2" id="KW-0285">Flavoprotein</keyword>
<evidence type="ECO:0000256" key="1">
    <source>
        <dbReference type="ARBA" id="ARBA00005272"/>
    </source>
</evidence>
<evidence type="ECO:0000313" key="8">
    <source>
        <dbReference type="Proteomes" id="UP000309340"/>
    </source>
</evidence>
<dbReference type="SUPFAM" id="SSF51905">
    <property type="entry name" value="FAD/NAD(P)-binding domain"/>
    <property type="match status" value="1"/>
</dbReference>
<evidence type="ECO:0000256" key="4">
    <source>
        <dbReference type="ARBA" id="ARBA00023002"/>
    </source>
</evidence>
<dbReference type="InterPro" id="IPR023753">
    <property type="entry name" value="FAD/NAD-binding_dom"/>
</dbReference>
<organism evidence="7 8">
    <name type="scientific">Friedmanniomyces simplex</name>
    <dbReference type="NCBI Taxonomy" id="329884"/>
    <lineage>
        <taxon>Eukaryota</taxon>
        <taxon>Fungi</taxon>
        <taxon>Dikarya</taxon>
        <taxon>Ascomycota</taxon>
        <taxon>Pezizomycotina</taxon>
        <taxon>Dothideomycetes</taxon>
        <taxon>Dothideomycetidae</taxon>
        <taxon>Mycosphaerellales</taxon>
        <taxon>Teratosphaeriaceae</taxon>
        <taxon>Friedmanniomyces</taxon>
    </lineage>
</organism>
<dbReference type="PRINTS" id="PR00368">
    <property type="entry name" value="FADPNR"/>
</dbReference>
<comment type="caution">
    <text evidence="7">The sequence shown here is derived from an EMBL/GenBank/DDBJ whole genome shotgun (WGS) entry which is preliminary data.</text>
</comment>
<keyword evidence="4" id="KW-0560">Oxidoreductase</keyword>
<evidence type="ECO:0000256" key="2">
    <source>
        <dbReference type="ARBA" id="ARBA00022630"/>
    </source>
</evidence>
<dbReference type="Proteomes" id="UP000309340">
    <property type="component" value="Unassembled WGS sequence"/>
</dbReference>
<dbReference type="Gene3D" id="3.50.50.100">
    <property type="match status" value="1"/>
</dbReference>
<name>A0A4U0X767_9PEZI</name>
<protein>
    <recommendedName>
        <fullName evidence="6">FAD/NAD(P)-binding domain-containing protein</fullName>
    </recommendedName>
</protein>
<dbReference type="GO" id="GO:0003954">
    <property type="term" value="F:NADH dehydrogenase activity"/>
    <property type="evidence" value="ECO:0007669"/>
    <property type="project" value="InterPro"/>
</dbReference>
<gene>
    <name evidence="7" type="ORF">B0A55_04302</name>
</gene>
<dbReference type="AlphaFoldDB" id="A0A4U0X767"/>
<dbReference type="STRING" id="329884.A0A4U0X767"/>
<keyword evidence="8" id="KW-1185">Reference proteome</keyword>
<evidence type="ECO:0000256" key="3">
    <source>
        <dbReference type="ARBA" id="ARBA00022827"/>
    </source>
</evidence>
<dbReference type="InterPro" id="IPR045024">
    <property type="entry name" value="NDH-2"/>
</dbReference>
<evidence type="ECO:0000313" key="7">
    <source>
        <dbReference type="EMBL" id="TKA71791.1"/>
    </source>
</evidence>
<dbReference type="EMBL" id="NAJQ01000336">
    <property type="protein sequence ID" value="TKA71791.1"/>
    <property type="molecule type" value="Genomic_DNA"/>
</dbReference>
<dbReference type="InterPro" id="IPR036188">
    <property type="entry name" value="FAD/NAD-bd_sf"/>
</dbReference>
<reference evidence="7 8" key="1">
    <citation type="submission" date="2017-03" db="EMBL/GenBank/DDBJ databases">
        <title>Genomes of endolithic fungi from Antarctica.</title>
        <authorList>
            <person name="Coleine C."/>
            <person name="Masonjones S."/>
            <person name="Stajich J.E."/>
        </authorList>
    </citation>
    <scope>NUCLEOTIDE SEQUENCE [LARGE SCALE GENOMIC DNA]</scope>
    <source>
        <strain evidence="7 8">CCFEE 5184</strain>
    </source>
</reference>
<keyword evidence="5" id="KW-0520">NAD</keyword>
<proteinExistence type="inferred from homology"/>
<comment type="similarity">
    <text evidence="1">Belongs to the NADH dehydrogenase family.</text>
</comment>
<dbReference type="PRINTS" id="PR00469">
    <property type="entry name" value="PNDRDTASEII"/>
</dbReference>
<evidence type="ECO:0000259" key="6">
    <source>
        <dbReference type="Pfam" id="PF07992"/>
    </source>
</evidence>
<sequence>MARQTVAIIGSGWAGYTLAHSIDDKKFNVVVISPAEESVRHKRRTVRFTQARVDDINFESKVCVCSPAFPELGSRSFDIAYDVVVMAPGCETNTLNAPGVAEHRLFVRNVANAMAVRKRLLEIMEIASLPFMSDEEQRNILHIIVVGGGPTGVEVTAEIYDLVRNDFVHLYPALAGKIPVAIHDVATQILSVFDAKLAEHALSSFRHHDVEMKTGSHITKVDSDTVYTKEDGEIKYGMLIWAAGNKEVPLVNRLNLSKSARLPPILTDFYLRALGPDGTPVSDAYAIGDAADTNGSEFPTTPEVGCQKGEYLAKILNTGHKAPFTYKQKTLIAYTGQHDGVIAGRSDWTGPAAWMAWRSKNLTWARSWRNKILIVIGWGLDYAFGQEIARV</sequence>
<accession>A0A4U0X767</accession>
<dbReference type="PANTHER" id="PTHR43706">
    <property type="entry name" value="NADH DEHYDROGENASE"/>
    <property type="match status" value="1"/>
</dbReference>